<reference evidence="7" key="1">
    <citation type="submission" date="2018-02" db="EMBL/GenBank/DDBJ databases">
        <title>Genome sequence of Desulfocucumis palustris strain NAW-5.</title>
        <authorList>
            <person name="Watanabe M."/>
            <person name="Kojima H."/>
            <person name="Fukui M."/>
        </authorList>
    </citation>
    <scope>NUCLEOTIDE SEQUENCE [LARGE SCALE GENOMIC DNA]</scope>
    <source>
        <strain evidence="7">NAW-5</strain>
    </source>
</reference>
<organism evidence="6 7">
    <name type="scientific">Desulfocucumis palustris</name>
    <dbReference type="NCBI Taxonomy" id="1898651"/>
    <lineage>
        <taxon>Bacteria</taxon>
        <taxon>Bacillati</taxon>
        <taxon>Bacillota</taxon>
        <taxon>Clostridia</taxon>
        <taxon>Eubacteriales</taxon>
        <taxon>Desulfocucumaceae</taxon>
        <taxon>Desulfocucumis</taxon>
    </lineage>
</organism>
<dbReference type="SMART" id="SM00283">
    <property type="entry name" value="MA"/>
    <property type="match status" value="1"/>
</dbReference>
<evidence type="ECO:0000256" key="1">
    <source>
        <dbReference type="ARBA" id="ARBA00023224"/>
    </source>
</evidence>
<dbReference type="InterPro" id="IPR004089">
    <property type="entry name" value="MCPsignal_dom"/>
</dbReference>
<keyword evidence="1 3" id="KW-0807">Transducer</keyword>
<dbReference type="PROSITE" id="PS50111">
    <property type="entry name" value="CHEMOTAXIS_TRANSDUC_2"/>
    <property type="match status" value="1"/>
</dbReference>
<dbReference type="EMBL" id="BFAV01000138">
    <property type="protein sequence ID" value="GBF34356.1"/>
    <property type="molecule type" value="Genomic_DNA"/>
</dbReference>
<gene>
    <name evidence="6" type="ORF">DCCM_3468</name>
</gene>
<dbReference type="InterPro" id="IPR004090">
    <property type="entry name" value="Chemotax_Me-accpt_rcpt"/>
</dbReference>
<evidence type="ECO:0000313" key="7">
    <source>
        <dbReference type="Proteomes" id="UP000239549"/>
    </source>
</evidence>
<feature type="domain" description="Methyl-accepting transducer" evidence="5">
    <location>
        <begin position="40"/>
        <end position="262"/>
    </location>
</feature>
<dbReference type="Proteomes" id="UP000239549">
    <property type="component" value="Unassembled WGS sequence"/>
</dbReference>
<dbReference type="GO" id="GO:0006935">
    <property type="term" value="P:chemotaxis"/>
    <property type="evidence" value="ECO:0007669"/>
    <property type="project" value="InterPro"/>
</dbReference>
<dbReference type="GO" id="GO:0004888">
    <property type="term" value="F:transmembrane signaling receptor activity"/>
    <property type="evidence" value="ECO:0007669"/>
    <property type="project" value="InterPro"/>
</dbReference>
<comment type="similarity">
    <text evidence="2">Belongs to the methyl-accepting chemotaxis (MCP) protein family.</text>
</comment>
<dbReference type="Gene3D" id="1.20.120.30">
    <property type="entry name" value="Aspartate receptor, ligand-binding domain"/>
    <property type="match status" value="1"/>
</dbReference>
<evidence type="ECO:0000313" key="6">
    <source>
        <dbReference type="EMBL" id="GBF34356.1"/>
    </source>
</evidence>
<dbReference type="AlphaFoldDB" id="A0A2L2XJC1"/>
<dbReference type="Pfam" id="PF13682">
    <property type="entry name" value="CZB"/>
    <property type="match status" value="1"/>
</dbReference>
<keyword evidence="4" id="KW-0175">Coiled coil</keyword>
<evidence type="ECO:0000259" key="5">
    <source>
        <dbReference type="PROSITE" id="PS50111"/>
    </source>
</evidence>
<evidence type="ECO:0000256" key="3">
    <source>
        <dbReference type="PROSITE-ProRule" id="PRU00284"/>
    </source>
</evidence>
<evidence type="ECO:0000256" key="4">
    <source>
        <dbReference type="SAM" id="Coils"/>
    </source>
</evidence>
<dbReference type="Pfam" id="PF00015">
    <property type="entry name" value="MCPsignal"/>
    <property type="match status" value="1"/>
</dbReference>
<name>A0A2L2XJC1_9FIRM</name>
<dbReference type="SUPFAM" id="SSF58104">
    <property type="entry name" value="Methyl-accepting chemotaxis protein (MCP) signaling domain"/>
    <property type="match status" value="1"/>
</dbReference>
<sequence length="397" mass="43961">MFSFFNSNRSKKIFKEQEICARADFMAALTCFSLAHNELVAYAASLKIREVAEKAADLAATTEEISATAEETSASTQQISAGMQIVKEGEQNNFNKTSSLAEMAKDANLILNNMVGNVEQLVEQIKNIENISQNVSEIADKTNLLSLNAAIEAARAGEHGRGFSVVAEEVRKLADQTKTAVKEVKNISDQMNKKAVSTVEAVGSVTNTFEQYLTETTNVAGIMSENMRMVEESTGSVDNIAKAAQQQALATENLAEVSEELANSADFGDILEDEAKKIDKVITPYMSFYQCDHVLSILAGRLNDHANFLRKVIQNAGKGFKPTSHHQCEFGKWYKNEYDRYKNIKEFVDIDEPHKRFHDAAEAFSMEVSLVNVNKIIDSSVDILEAFLRLSRVITDN</sequence>
<keyword evidence="7" id="KW-1185">Reference proteome</keyword>
<dbReference type="InterPro" id="IPR025991">
    <property type="entry name" value="Chemoreceptor_zinc-bind_dom"/>
</dbReference>
<evidence type="ECO:0000256" key="2">
    <source>
        <dbReference type="ARBA" id="ARBA00029447"/>
    </source>
</evidence>
<dbReference type="PANTHER" id="PTHR32089:SF112">
    <property type="entry name" value="LYSOZYME-LIKE PROTEIN-RELATED"/>
    <property type="match status" value="1"/>
</dbReference>
<protein>
    <submittedName>
        <fullName evidence="6">Methyl-accepting chemotaxis protein</fullName>
    </submittedName>
</protein>
<dbReference type="RefSeq" id="WP_104372627.1">
    <property type="nucleotide sequence ID" value="NZ_BFAV01000138.1"/>
</dbReference>
<dbReference type="OrthoDB" id="9816519at2"/>
<dbReference type="GO" id="GO:0016020">
    <property type="term" value="C:membrane"/>
    <property type="evidence" value="ECO:0007669"/>
    <property type="project" value="InterPro"/>
</dbReference>
<dbReference type="PANTHER" id="PTHR32089">
    <property type="entry name" value="METHYL-ACCEPTING CHEMOTAXIS PROTEIN MCPB"/>
    <property type="match status" value="1"/>
</dbReference>
<comment type="caution">
    <text evidence="6">The sequence shown here is derived from an EMBL/GenBank/DDBJ whole genome shotgun (WGS) entry which is preliminary data.</text>
</comment>
<proteinExistence type="inferred from homology"/>
<dbReference type="PRINTS" id="PR00260">
    <property type="entry name" value="CHEMTRNSDUCR"/>
</dbReference>
<accession>A0A2L2XJC1</accession>
<dbReference type="GO" id="GO:0007165">
    <property type="term" value="P:signal transduction"/>
    <property type="evidence" value="ECO:0007669"/>
    <property type="project" value="UniProtKB-KW"/>
</dbReference>
<feature type="coiled-coil region" evidence="4">
    <location>
        <begin position="111"/>
        <end position="138"/>
    </location>
</feature>
<dbReference type="Gene3D" id="1.10.287.950">
    <property type="entry name" value="Methyl-accepting chemotaxis protein"/>
    <property type="match status" value="1"/>
</dbReference>